<dbReference type="Proteomes" id="UP000198838">
    <property type="component" value="Unassembled WGS sequence"/>
</dbReference>
<feature type="transmembrane region" description="Helical" evidence="11">
    <location>
        <begin position="267"/>
        <end position="297"/>
    </location>
</feature>
<evidence type="ECO:0000313" key="15">
    <source>
        <dbReference type="Proteomes" id="UP000198838"/>
    </source>
</evidence>
<dbReference type="InterPro" id="IPR040690">
    <property type="entry name" value="FtsX_ECD"/>
</dbReference>
<keyword evidence="7 11" id="KW-1133">Transmembrane helix</keyword>
<evidence type="ECO:0000256" key="6">
    <source>
        <dbReference type="ARBA" id="ARBA00022692"/>
    </source>
</evidence>
<evidence type="ECO:0000256" key="5">
    <source>
        <dbReference type="ARBA" id="ARBA00022618"/>
    </source>
</evidence>
<evidence type="ECO:0000256" key="9">
    <source>
        <dbReference type="ARBA" id="ARBA00023306"/>
    </source>
</evidence>
<evidence type="ECO:0000256" key="3">
    <source>
        <dbReference type="ARBA" id="ARBA00021907"/>
    </source>
</evidence>
<evidence type="ECO:0000256" key="1">
    <source>
        <dbReference type="ARBA" id="ARBA00004651"/>
    </source>
</evidence>
<proteinExistence type="inferred from homology"/>
<comment type="similarity">
    <text evidence="2 10">Belongs to the ABC-4 integral membrane protein family. FtsX subfamily.</text>
</comment>
<dbReference type="OrthoDB" id="9812531at2"/>
<dbReference type="InterPro" id="IPR003838">
    <property type="entry name" value="ABC3_permease_C"/>
</dbReference>
<feature type="domain" description="ABC3 transporter permease C-terminal" evidence="12">
    <location>
        <begin position="179"/>
        <end position="299"/>
    </location>
</feature>
<comment type="function">
    <text evidence="10">Part of the ABC transporter FtsEX involved in asymmetric cellular division facilitating the initiation of sporulation.</text>
</comment>
<dbReference type="GO" id="GO:0051301">
    <property type="term" value="P:cell division"/>
    <property type="evidence" value="ECO:0007669"/>
    <property type="project" value="UniProtKB-KW"/>
</dbReference>
<feature type="transmembrane region" description="Helical" evidence="11">
    <location>
        <begin position="223"/>
        <end position="247"/>
    </location>
</feature>
<keyword evidence="4 10" id="KW-1003">Cell membrane</keyword>
<evidence type="ECO:0000313" key="14">
    <source>
        <dbReference type="EMBL" id="SFA98352.1"/>
    </source>
</evidence>
<sequence length="303" mass="33385">MHFSSFFYNLKQGIKNIQRNKMFSFVSMATMAACIFLFSIFFSIIVNFRSIVKQAESGVAVTVFFDADLSDEEITLLGEKIKTRPEVSKIKYVTAEEAWAEYEKEYYGDAASTLGEGFKNDNPLADSANYEVYLSDVSKQTSLVEYVESLDGVRQVNKSDVVANTLSSFNLLLGYVSGAVIIILLGVAVFLISNTVTTGISVRKEEIAIMKLIGASDSFVRAPFIVEGVIIGLIGAAIPLVIFYFLYNKVIEYIVSRFSILNDILSFMSVGSVYSILVPVALVLGVGIGFFGSIFAVRRHLDV</sequence>
<accession>A0A1I0XBC5</accession>
<evidence type="ECO:0000259" key="13">
    <source>
        <dbReference type="Pfam" id="PF18075"/>
    </source>
</evidence>
<organism evidence="14 15">
    <name type="scientific">Acetitomaculum ruminis DSM 5522</name>
    <dbReference type="NCBI Taxonomy" id="1120918"/>
    <lineage>
        <taxon>Bacteria</taxon>
        <taxon>Bacillati</taxon>
        <taxon>Bacillota</taxon>
        <taxon>Clostridia</taxon>
        <taxon>Lachnospirales</taxon>
        <taxon>Lachnospiraceae</taxon>
        <taxon>Acetitomaculum</taxon>
    </lineage>
</organism>
<dbReference type="EMBL" id="FOJY01000006">
    <property type="protein sequence ID" value="SFA98352.1"/>
    <property type="molecule type" value="Genomic_DNA"/>
</dbReference>
<dbReference type="PANTHER" id="PTHR47755">
    <property type="entry name" value="CELL DIVISION PROTEIN FTSX"/>
    <property type="match status" value="1"/>
</dbReference>
<dbReference type="NCBIfam" id="NF038347">
    <property type="entry name" value="FtsX_Gpos"/>
    <property type="match status" value="1"/>
</dbReference>
<dbReference type="RefSeq" id="WP_092871470.1">
    <property type="nucleotide sequence ID" value="NZ_FOJY01000006.1"/>
</dbReference>
<reference evidence="14 15" key="1">
    <citation type="submission" date="2016-10" db="EMBL/GenBank/DDBJ databases">
        <authorList>
            <person name="de Groot N.N."/>
        </authorList>
    </citation>
    <scope>NUCLEOTIDE SEQUENCE [LARGE SCALE GENOMIC DNA]</scope>
    <source>
        <strain evidence="14 15">DSM 5522</strain>
    </source>
</reference>
<comment type="subcellular location">
    <subcellularLocation>
        <location evidence="1">Cell membrane</location>
        <topology evidence="1">Multi-pass membrane protein</topology>
    </subcellularLocation>
</comment>
<evidence type="ECO:0000256" key="4">
    <source>
        <dbReference type="ARBA" id="ARBA00022475"/>
    </source>
</evidence>
<dbReference type="AlphaFoldDB" id="A0A1I0XBC5"/>
<dbReference type="PIRSF" id="PIRSF003097">
    <property type="entry name" value="FtsX"/>
    <property type="match status" value="1"/>
</dbReference>
<dbReference type="Pfam" id="PF02687">
    <property type="entry name" value="FtsX"/>
    <property type="match status" value="1"/>
</dbReference>
<evidence type="ECO:0000256" key="2">
    <source>
        <dbReference type="ARBA" id="ARBA00007379"/>
    </source>
</evidence>
<evidence type="ECO:0000259" key="12">
    <source>
        <dbReference type="Pfam" id="PF02687"/>
    </source>
</evidence>
<name>A0A1I0XBC5_9FIRM</name>
<feature type="transmembrane region" description="Helical" evidence="11">
    <location>
        <begin position="172"/>
        <end position="202"/>
    </location>
</feature>
<evidence type="ECO:0000256" key="10">
    <source>
        <dbReference type="PIRNR" id="PIRNR003097"/>
    </source>
</evidence>
<dbReference type="PANTHER" id="PTHR47755:SF1">
    <property type="entry name" value="CELL DIVISION PROTEIN FTSX"/>
    <property type="match status" value="1"/>
</dbReference>
<dbReference type="Gene3D" id="3.30.70.3040">
    <property type="match status" value="1"/>
</dbReference>
<dbReference type="InterPro" id="IPR058204">
    <property type="entry name" value="FtsX_firmicutes-type"/>
</dbReference>
<keyword evidence="9 10" id="KW-0131">Cell cycle</keyword>
<keyword evidence="15" id="KW-1185">Reference proteome</keyword>
<dbReference type="STRING" id="1120918.SAMN05216249_10674"/>
<evidence type="ECO:0000256" key="11">
    <source>
        <dbReference type="SAM" id="Phobius"/>
    </source>
</evidence>
<dbReference type="Pfam" id="PF18075">
    <property type="entry name" value="FtsX_ECD"/>
    <property type="match status" value="1"/>
</dbReference>
<keyword evidence="5 10" id="KW-0132">Cell division</keyword>
<evidence type="ECO:0000256" key="8">
    <source>
        <dbReference type="ARBA" id="ARBA00023136"/>
    </source>
</evidence>
<gene>
    <name evidence="14" type="ORF">SAMN05216249_10674</name>
</gene>
<protein>
    <recommendedName>
        <fullName evidence="3 10">Cell division protein FtsX</fullName>
    </recommendedName>
</protein>
<feature type="transmembrane region" description="Helical" evidence="11">
    <location>
        <begin position="21"/>
        <end position="46"/>
    </location>
</feature>
<feature type="domain" description="FtsX extracellular" evidence="13">
    <location>
        <begin position="59"/>
        <end position="156"/>
    </location>
</feature>
<dbReference type="GO" id="GO:0005886">
    <property type="term" value="C:plasma membrane"/>
    <property type="evidence" value="ECO:0007669"/>
    <property type="project" value="UniProtKB-SubCell"/>
</dbReference>
<keyword evidence="6 11" id="KW-0812">Transmembrane</keyword>
<evidence type="ECO:0000256" key="7">
    <source>
        <dbReference type="ARBA" id="ARBA00022989"/>
    </source>
</evidence>
<dbReference type="InterPro" id="IPR004513">
    <property type="entry name" value="FtsX"/>
</dbReference>
<keyword evidence="8 10" id="KW-0472">Membrane</keyword>